<dbReference type="Gene3D" id="1.10.510.10">
    <property type="entry name" value="Transferase(Phosphotransferase) domain 1"/>
    <property type="match status" value="1"/>
</dbReference>
<protein>
    <submittedName>
        <fullName evidence="2">Phosphotransferase</fullName>
    </submittedName>
</protein>
<dbReference type="SUPFAM" id="SSF56112">
    <property type="entry name" value="Protein kinase-like (PK-like)"/>
    <property type="match status" value="1"/>
</dbReference>
<reference evidence="2 3" key="1">
    <citation type="submission" date="2020-01" db="EMBL/GenBank/DDBJ databases">
        <title>Paenibacillus soybeanensis sp. nov. isolated from the nodules of soybean (Glycine max(L.) Merr).</title>
        <authorList>
            <person name="Wang H."/>
        </authorList>
    </citation>
    <scope>NUCLEOTIDE SEQUENCE [LARGE SCALE GENOMIC DNA]</scope>
    <source>
        <strain evidence="2 3">DSM 23054</strain>
    </source>
</reference>
<name>A0A7X5BZF9_9BACL</name>
<proteinExistence type="predicted"/>
<keyword evidence="2" id="KW-0808">Transferase</keyword>
<dbReference type="Gene3D" id="3.30.200.20">
    <property type="entry name" value="Phosphorylase Kinase, domain 1"/>
    <property type="match status" value="1"/>
</dbReference>
<dbReference type="InterPro" id="IPR011009">
    <property type="entry name" value="Kinase-like_dom_sf"/>
</dbReference>
<evidence type="ECO:0000313" key="3">
    <source>
        <dbReference type="Proteomes" id="UP000558113"/>
    </source>
</evidence>
<dbReference type="Proteomes" id="UP000558113">
    <property type="component" value="Unassembled WGS sequence"/>
</dbReference>
<feature type="domain" description="Aminoglycoside phosphotransferase" evidence="1">
    <location>
        <begin position="31"/>
        <end position="267"/>
    </location>
</feature>
<accession>A0A7X5BZF9</accession>
<comment type="caution">
    <text evidence="2">The sequence shown here is derived from an EMBL/GenBank/DDBJ whole genome shotgun (WGS) entry which is preliminary data.</text>
</comment>
<dbReference type="Gene3D" id="1.20.58.840">
    <property type="match status" value="1"/>
</dbReference>
<dbReference type="GO" id="GO:0016740">
    <property type="term" value="F:transferase activity"/>
    <property type="evidence" value="ECO:0007669"/>
    <property type="project" value="UniProtKB-KW"/>
</dbReference>
<dbReference type="Pfam" id="PF01636">
    <property type="entry name" value="APH"/>
    <property type="match status" value="1"/>
</dbReference>
<dbReference type="RefSeq" id="WP_161699403.1">
    <property type="nucleotide sequence ID" value="NZ_JAAAMU010000007.1"/>
</dbReference>
<organism evidence="2 3">
    <name type="scientific">Paenibacillus sacheonensis</name>
    <dbReference type="NCBI Taxonomy" id="742054"/>
    <lineage>
        <taxon>Bacteria</taxon>
        <taxon>Bacillati</taxon>
        <taxon>Bacillota</taxon>
        <taxon>Bacilli</taxon>
        <taxon>Bacillales</taxon>
        <taxon>Paenibacillaceae</taxon>
        <taxon>Paenibacillus</taxon>
    </lineage>
</organism>
<evidence type="ECO:0000313" key="2">
    <source>
        <dbReference type="EMBL" id="NBC70456.1"/>
    </source>
</evidence>
<dbReference type="EMBL" id="JAAAMU010000007">
    <property type="protein sequence ID" value="NBC70456.1"/>
    <property type="molecule type" value="Genomic_DNA"/>
</dbReference>
<evidence type="ECO:0000259" key="1">
    <source>
        <dbReference type="Pfam" id="PF01636"/>
    </source>
</evidence>
<dbReference type="InterPro" id="IPR002575">
    <property type="entry name" value="Aminoglycoside_PTrfase"/>
</dbReference>
<keyword evidence="3" id="KW-1185">Reference proteome</keyword>
<dbReference type="AlphaFoldDB" id="A0A7X5BZF9"/>
<dbReference type="OrthoDB" id="1645186at2"/>
<sequence>MINSTRIPEKLLRSLLMEQYELVPATLEFLPLGLDYNAAVYHIVSGQQVSYLLKVTSRPLYEPCYLVPSYLNQQGITSVVAPISNSRGALWTQLRDWTVVVYPFIDGESSFEGMLAEQWNKLGIALKLIHQVILPPEGFHSLRQEMFNPAEYIRWVRTFENHNARFESVNTIENELRAAWDKNRPTIHAMLTSLKEQAGLLQSRTIPYVICHADLHPANVIRDEAGQVFVIDWDEVMLAPKERDFIFVGMPHADAFFQGYGTTEIDETALAYYRLERDIQDLIECARVVCTMDDFALEEEAKSKSNAVKLFQCILAKERT</sequence>
<gene>
    <name evidence="2" type="ORF">GT003_15755</name>
</gene>